<evidence type="ECO:0000313" key="1">
    <source>
        <dbReference type="EMBL" id="JAE27148.1"/>
    </source>
</evidence>
<reference evidence="1" key="2">
    <citation type="journal article" date="2015" name="Data Brief">
        <title>Shoot transcriptome of the giant reed, Arundo donax.</title>
        <authorList>
            <person name="Barrero R.A."/>
            <person name="Guerrero F.D."/>
            <person name="Moolhuijzen P."/>
            <person name="Goolsby J.A."/>
            <person name="Tidwell J."/>
            <person name="Bellgard S.E."/>
            <person name="Bellgard M.I."/>
        </authorList>
    </citation>
    <scope>NUCLEOTIDE SEQUENCE</scope>
    <source>
        <tissue evidence="1">Shoot tissue taken approximately 20 cm above the soil surface</tissue>
    </source>
</reference>
<protein>
    <submittedName>
        <fullName evidence="1">Uncharacterized protein</fullName>
    </submittedName>
</protein>
<proteinExistence type="predicted"/>
<organism evidence="1">
    <name type="scientific">Arundo donax</name>
    <name type="common">Giant reed</name>
    <name type="synonym">Donax arundinaceus</name>
    <dbReference type="NCBI Taxonomy" id="35708"/>
    <lineage>
        <taxon>Eukaryota</taxon>
        <taxon>Viridiplantae</taxon>
        <taxon>Streptophyta</taxon>
        <taxon>Embryophyta</taxon>
        <taxon>Tracheophyta</taxon>
        <taxon>Spermatophyta</taxon>
        <taxon>Magnoliopsida</taxon>
        <taxon>Liliopsida</taxon>
        <taxon>Poales</taxon>
        <taxon>Poaceae</taxon>
        <taxon>PACMAD clade</taxon>
        <taxon>Arundinoideae</taxon>
        <taxon>Arundineae</taxon>
        <taxon>Arundo</taxon>
    </lineage>
</organism>
<reference evidence="1" key="1">
    <citation type="submission" date="2014-09" db="EMBL/GenBank/DDBJ databases">
        <authorList>
            <person name="Magalhaes I.L.F."/>
            <person name="Oliveira U."/>
            <person name="Santos F.R."/>
            <person name="Vidigal T.H.D.A."/>
            <person name="Brescovit A.D."/>
            <person name="Santos A.J."/>
        </authorList>
    </citation>
    <scope>NUCLEOTIDE SEQUENCE</scope>
    <source>
        <tissue evidence="1">Shoot tissue taken approximately 20 cm above the soil surface</tissue>
    </source>
</reference>
<name>A0A0A9H2R4_ARUDO</name>
<sequence length="12" mass="1338">MVMVLEEAMVGE</sequence>
<accession>A0A0A9H2R4</accession>
<dbReference type="EMBL" id="GBRH01170748">
    <property type="protein sequence ID" value="JAE27148.1"/>
    <property type="molecule type" value="Transcribed_RNA"/>
</dbReference>